<keyword evidence="4 6" id="KW-1133">Transmembrane helix</keyword>
<gene>
    <name evidence="8" type="ORF">Goklo_007684</name>
</gene>
<sequence>ARDSSINNRPNEPILRERLEAHFNEDLPSFLFLPFLLPFFSFLPDIKLQKKRNSAIARPMGDSSLALGTSVHKALGGGSVADVLLWRKWRGGAVMLVSATTMWYLFEVAGYNFLTFVANVLLLLIVILFLWAKSASLLNRTMHDDFLEENGSDSAFICRPLPPIPNMEISERTIGIVADELQVWLNCVLSIAHDITIGRNLKVFLKVALSLWFVSFIGSLFNFLTLVYIGVILILSVPLVYEKYQPHIDEKLSVAHRVFQEQCRKLDETVLSKLPLPSNKEKKMQ</sequence>
<evidence type="ECO:0000256" key="6">
    <source>
        <dbReference type="RuleBase" id="RU363132"/>
    </source>
</evidence>
<organism evidence="8 9">
    <name type="scientific">Gossypium klotzschianum</name>
    <dbReference type="NCBI Taxonomy" id="34286"/>
    <lineage>
        <taxon>Eukaryota</taxon>
        <taxon>Viridiplantae</taxon>
        <taxon>Streptophyta</taxon>
        <taxon>Embryophyta</taxon>
        <taxon>Tracheophyta</taxon>
        <taxon>Spermatophyta</taxon>
        <taxon>Magnoliopsida</taxon>
        <taxon>eudicotyledons</taxon>
        <taxon>Gunneridae</taxon>
        <taxon>Pentapetalae</taxon>
        <taxon>rosids</taxon>
        <taxon>malvids</taxon>
        <taxon>Malvales</taxon>
        <taxon>Malvaceae</taxon>
        <taxon>Malvoideae</taxon>
        <taxon>Gossypium</taxon>
    </lineage>
</organism>
<dbReference type="GO" id="GO:0005789">
    <property type="term" value="C:endoplasmic reticulum membrane"/>
    <property type="evidence" value="ECO:0007669"/>
    <property type="project" value="UniProtKB-SubCell"/>
</dbReference>
<keyword evidence="2 6" id="KW-0812">Transmembrane</keyword>
<keyword evidence="9" id="KW-1185">Reference proteome</keyword>
<reference evidence="8 9" key="1">
    <citation type="journal article" date="2019" name="Genome Biol. Evol.">
        <title>Insights into the evolution of the New World diploid cottons (Gossypium, subgenus Houzingenia) based on genome sequencing.</title>
        <authorList>
            <person name="Grover C.E."/>
            <person name="Arick M.A. 2nd"/>
            <person name="Thrash A."/>
            <person name="Conover J.L."/>
            <person name="Sanders W.S."/>
            <person name="Peterson D.G."/>
            <person name="Frelichowski J.E."/>
            <person name="Scheffler J.A."/>
            <person name="Scheffler B.E."/>
            <person name="Wendel J.F."/>
        </authorList>
    </citation>
    <scope>NUCLEOTIDE SEQUENCE [LARGE SCALE GENOMIC DNA]</scope>
    <source>
        <strain evidence="8">57</strain>
        <tissue evidence="8">Leaf</tissue>
    </source>
</reference>
<proteinExistence type="predicted"/>
<evidence type="ECO:0000259" key="7">
    <source>
        <dbReference type="PROSITE" id="PS50845"/>
    </source>
</evidence>
<feature type="non-terminal residue" evidence="8">
    <location>
        <position position="1"/>
    </location>
</feature>
<dbReference type="Proteomes" id="UP000593573">
    <property type="component" value="Unassembled WGS sequence"/>
</dbReference>
<feature type="transmembrane region" description="Helical" evidence="6">
    <location>
        <begin position="112"/>
        <end position="132"/>
    </location>
</feature>
<accession>A0A7J8UXM6</accession>
<evidence type="ECO:0000256" key="1">
    <source>
        <dbReference type="ARBA" id="ARBA00004477"/>
    </source>
</evidence>
<keyword evidence="5 6" id="KW-0472">Membrane</keyword>
<dbReference type="InterPro" id="IPR003388">
    <property type="entry name" value="Reticulon"/>
</dbReference>
<dbReference type="GO" id="GO:0009617">
    <property type="term" value="P:response to bacterium"/>
    <property type="evidence" value="ECO:0007669"/>
    <property type="project" value="InterPro"/>
</dbReference>
<evidence type="ECO:0000256" key="4">
    <source>
        <dbReference type="ARBA" id="ARBA00022989"/>
    </source>
</evidence>
<comment type="subcellular location">
    <subcellularLocation>
        <location evidence="1 6">Endoplasmic reticulum membrane</location>
        <topology evidence="1 6">Multi-pass membrane protein</topology>
    </subcellularLocation>
</comment>
<dbReference type="InterPro" id="IPR045064">
    <property type="entry name" value="Reticulon-like"/>
</dbReference>
<protein>
    <recommendedName>
        <fullName evidence="6">Reticulon-like protein</fullName>
    </recommendedName>
</protein>
<dbReference type="PROSITE" id="PS50845">
    <property type="entry name" value="RETICULON"/>
    <property type="match status" value="1"/>
</dbReference>
<dbReference type="Pfam" id="PF02453">
    <property type="entry name" value="Reticulon"/>
    <property type="match status" value="1"/>
</dbReference>
<keyword evidence="3 6" id="KW-0256">Endoplasmic reticulum</keyword>
<dbReference type="AlphaFoldDB" id="A0A7J8UXM6"/>
<name>A0A7J8UXM6_9ROSI</name>
<feature type="domain" description="Reticulon" evidence="7">
    <location>
        <begin position="80"/>
        <end position="285"/>
    </location>
</feature>
<dbReference type="PANTHER" id="PTHR10994">
    <property type="entry name" value="RETICULON"/>
    <property type="match status" value="1"/>
</dbReference>
<feature type="transmembrane region" description="Helical" evidence="6">
    <location>
        <begin position="209"/>
        <end position="235"/>
    </location>
</feature>
<dbReference type="EMBL" id="JABFAB010000008">
    <property type="protein sequence ID" value="MBA0655170.1"/>
    <property type="molecule type" value="Genomic_DNA"/>
</dbReference>
<evidence type="ECO:0000256" key="5">
    <source>
        <dbReference type="ARBA" id="ARBA00023136"/>
    </source>
</evidence>
<evidence type="ECO:0000256" key="2">
    <source>
        <dbReference type="ARBA" id="ARBA00022692"/>
    </source>
</evidence>
<dbReference type="OrthoDB" id="567788at2759"/>
<evidence type="ECO:0000256" key="3">
    <source>
        <dbReference type="ARBA" id="ARBA00022824"/>
    </source>
</evidence>
<evidence type="ECO:0000313" key="9">
    <source>
        <dbReference type="Proteomes" id="UP000593573"/>
    </source>
</evidence>
<evidence type="ECO:0000313" key="8">
    <source>
        <dbReference type="EMBL" id="MBA0655170.1"/>
    </source>
</evidence>
<comment type="caution">
    <text evidence="8">The sequence shown here is derived from an EMBL/GenBank/DDBJ whole genome shotgun (WGS) entry which is preliminary data.</text>
</comment>
<dbReference type="PANTHER" id="PTHR10994:SF154">
    <property type="entry name" value="RETICULON-LIKE PROTEIN B11"/>
    <property type="match status" value="1"/>
</dbReference>